<dbReference type="AlphaFoldDB" id="A0A9D5JUY2"/>
<keyword evidence="3 4" id="KW-0732">Signal</keyword>
<evidence type="ECO:0008006" key="7">
    <source>
        <dbReference type="Google" id="ProtNLM"/>
    </source>
</evidence>
<feature type="non-terminal residue" evidence="5">
    <location>
        <position position="116"/>
    </location>
</feature>
<dbReference type="PANTHER" id="PTHR33376">
    <property type="match status" value="1"/>
</dbReference>
<feature type="chain" id="PRO_5039700600" description="C4-dicarboxylate ABC transporter substrate-binding protein" evidence="4">
    <location>
        <begin position="20"/>
        <end position="116"/>
    </location>
</feature>
<dbReference type="EMBL" id="WJJP01000262">
    <property type="protein sequence ID" value="MBD3324589.1"/>
    <property type="molecule type" value="Genomic_DNA"/>
</dbReference>
<dbReference type="PANTHER" id="PTHR33376:SF7">
    <property type="entry name" value="C4-DICARBOXYLATE-BINDING PROTEIN DCTB"/>
    <property type="match status" value="1"/>
</dbReference>
<feature type="signal peptide" evidence="4">
    <location>
        <begin position="1"/>
        <end position="19"/>
    </location>
</feature>
<keyword evidence="2" id="KW-0813">Transport</keyword>
<evidence type="ECO:0000313" key="6">
    <source>
        <dbReference type="Proteomes" id="UP000649604"/>
    </source>
</evidence>
<dbReference type="Pfam" id="PF03480">
    <property type="entry name" value="DctP"/>
    <property type="match status" value="1"/>
</dbReference>
<dbReference type="GO" id="GO:0055085">
    <property type="term" value="P:transmembrane transport"/>
    <property type="evidence" value="ECO:0007669"/>
    <property type="project" value="InterPro"/>
</dbReference>
<name>A0A9D5JUY2_9BACT</name>
<sequence length="116" mass="12616">MKKLLCMLLFVMCVVQVYAVESTAEITVKISAFGSPTSPNVIAGQFMAEYIQEESNGEIIVEIYPGATLSAGKQKGSIEQTQIGTIEGVLSDVALFTPWEPKLSVLSLPFLFESHE</sequence>
<protein>
    <recommendedName>
        <fullName evidence="7">C4-dicarboxylate ABC transporter substrate-binding protein</fullName>
    </recommendedName>
</protein>
<gene>
    <name evidence="5" type="ORF">GF339_08385</name>
</gene>
<dbReference type="InterPro" id="IPR018389">
    <property type="entry name" value="DctP_fam"/>
</dbReference>
<organism evidence="5 6">
    <name type="scientific">candidate division KSB3 bacterium</name>
    <dbReference type="NCBI Taxonomy" id="2044937"/>
    <lineage>
        <taxon>Bacteria</taxon>
        <taxon>candidate division KSB3</taxon>
    </lineage>
</organism>
<dbReference type="InterPro" id="IPR038404">
    <property type="entry name" value="TRAP_DctP_sf"/>
</dbReference>
<comment type="caution">
    <text evidence="5">The sequence shown here is derived from an EMBL/GenBank/DDBJ whole genome shotgun (WGS) entry which is preliminary data.</text>
</comment>
<evidence type="ECO:0000256" key="3">
    <source>
        <dbReference type="ARBA" id="ARBA00022729"/>
    </source>
</evidence>
<evidence type="ECO:0000256" key="2">
    <source>
        <dbReference type="ARBA" id="ARBA00022448"/>
    </source>
</evidence>
<comment type="similarity">
    <text evidence="1">Belongs to the bacterial solute-binding protein 7 family.</text>
</comment>
<proteinExistence type="inferred from homology"/>
<dbReference type="Proteomes" id="UP000649604">
    <property type="component" value="Unassembled WGS sequence"/>
</dbReference>
<evidence type="ECO:0000256" key="4">
    <source>
        <dbReference type="SAM" id="SignalP"/>
    </source>
</evidence>
<evidence type="ECO:0000256" key="1">
    <source>
        <dbReference type="ARBA" id="ARBA00009023"/>
    </source>
</evidence>
<reference evidence="5" key="1">
    <citation type="submission" date="2019-11" db="EMBL/GenBank/DDBJ databases">
        <title>Microbial mats filling the niche in hypersaline microbial mats.</title>
        <authorList>
            <person name="Wong H.L."/>
            <person name="Macleod F.I."/>
            <person name="White R.A. III"/>
            <person name="Burns B.P."/>
        </authorList>
    </citation>
    <scope>NUCLEOTIDE SEQUENCE</scope>
    <source>
        <strain evidence="5">Rbin_158</strain>
    </source>
</reference>
<dbReference type="Gene3D" id="3.40.190.170">
    <property type="entry name" value="Bacterial extracellular solute-binding protein, family 7"/>
    <property type="match status" value="1"/>
</dbReference>
<accession>A0A9D5JUY2</accession>
<evidence type="ECO:0000313" key="5">
    <source>
        <dbReference type="EMBL" id="MBD3324589.1"/>
    </source>
</evidence>